<dbReference type="VEuPathDB" id="VectorBase:ISCI010354"/>
<keyword evidence="4" id="KW-1185">Reference proteome</keyword>
<evidence type="ECO:0000256" key="1">
    <source>
        <dbReference type="SAM" id="MobiDB-lite"/>
    </source>
</evidence>
<dbReference type="EnsemblMetazoa" id="ISCW010354-RA">
    <property type="protein sequence ID" value="ISCW010354-PA"/>
    <property type="gene ID" value="ISCW010354"/>
</dbReference>
<dbReference type="VEuPathDB" id="VectorBase:ISCW010354"/>
<dbReference type="InParanoid" id="B7Q479"/>
<dbReference type="EMBL" id="DS853623">
    <property type="protein sequence ID" value="EEC13651.1"/>
    <property type="molecule type" value="Genomic_DNA"/>
</dbReference>
<feature type="region of interest" description="Disordered" evidence="1">
    <location>
        <begin position="98"/>
        <end position="172"/>
    </location>
</feature>
<evidence type="ECO:0000313" key="4">
    <source>
        <dbReference type="Proteomes" id="UP000001555"/>
    </source>
</evidence>
<feature type="non-terminal residue" evidence="2">
    <location>
        <position position="172"/>
    </location>
</feature>
<gene>
    <name evidence="2" type="ORF">IscW_ISCW010354</name>
</gene>
<reference evidence="2 4" key="1">
    <citation type="submission" date="2008-03" db="EMBL/GenBank/DDBJ databases">
        <title>Annotation of Ixodes scapularis.</title>
        <authorList>
            <consortium name="Ixodes scapularis Genome Project Consortium"/>
            <person name="Caler E."/>
            <person name="Hannick L.I."/>
            <person name="Bidwell S."/>
            <person name="Joardar V."/>
            <person name="Thiagarajan M."/>
            <person name="Amedeo P."/>
            <person name="Galinsky K.J."/>
            <person name="Schobel S."/>
            <person name="Inman J."/>
            <person name="Hostetler J."/>
            <person name="Miller J."/>
            <person name="Hammond M."/>
            <person name="Megy K."/>
            <person name="Lawson D."/>
            <person name="Kodira C."/>
            <person name="Sutton G."/>
            <person name="Meyer J."/>
            <person name="Hill C.A."/>
            <person name="Birren B."/>
            <person name="Nene V."/>
            <person name="Collins F."/>
            <person name="Alarcon-Chaidez F."/>
            <person name="Wikel S."/>
            <person name="Strausberg R."/>
        </authorList>
    </citation>
    <scope>NUCLEOTIDE SEQUENCE [LARGE SCALE GENOMIC DNA]</scope>
    <source>
        <strain evidence="4">Wikel</strain>
        <strain evidence="2">Wikel colony</strain>
    </source>
</reference>
<dbReference type="HOGENOM" id="CLU_1559137_0_0_1"/>
<organism>
    <name type="scientific">Ixodes scapularis</name>
    <name type="common">Black-legged tick</name>
    <name type="synonym">Deer tick</name>
    <dbReference type="NCBI Taxonomy" id="6945"/>
    <lineage>
        <taxon>Eukaryota</taxon>
        <taxon>Metazoa</taxon>
        <taxon>Ecdysozoa</taxon>
        <taxon>Arthropoda</taxon>
        <taxon>Chelicerata</taxon>
        <taxon>Arachnida</taxon>
        <taxon>Acari</taxon>
        <taxon>Parasitiformes</taxon>
        <taxon>Ixodida</taxon>
        <taxon>Ixodoidea</taxon>
        <taxon>Ixodidae</taxon>
        <taxon>Ixodinae</taxon>
        <taxon>Ixodes</taxon>
    </lineage>
</organism>
<dbReference type="AlphaFoldDB" id="B7Q479"/>
<evidence type="ECO:0000313" key="2">
    <source>
        <dbReference type="EMBL" id="EEC13651.1"/>
    </source>
</evidence>
<name>B7Q479_IXOSC</name>
<protein>
    <submittedName>
        <fullName evidence="2 3">Uncharacterized protein</fullName>
    </submittedName>
</protein>
<accession>B7Q479</accession>
<dbReference type="EMBL" id="ABJB010214722">
    <property type="status" value="NOT_ANNOTATED_CDS"/>
    <property type="molecule type" value="Genomic_DNA"/>
</dbReference>
<dbReference type="PaxDb" id="6945-B7Q479"/>
<sequence>GDIVDSPDTSSFWSHAGDFPRIYRGRLRLGGRAGALIWTLGKEVGEKSGCIDWPAPRSSVALTDHGRQFSRQRFRHVSRLGPQDSLAAAARRLLACLDRHNPNQPDDAVDSQPDDNDSRREPCGVPSGPPSCTSSPQATTTTPSRLGQDGTHFRVSNTSRPSSTQRVYPYPF</sequence>
<evidence type="ECO:0000313" key="3">
    <source>
        <dbReference type="EnsemblMetazoa" id="ISCW010354-PA"/>
    </source>
</evidence>
<feature type="compositionally biased region" description="Polar residues" evidence="1">
    <location>
        <begin position="154"/>
        <end position="166"/>
    </location>
</feature>
<feature type="compositionally biased region" description="Low complexity" evidence="1">
    <location>
        <begin position="130"/>
        <end position="144"/>
    </location>
</feature>
<feature type="non-terminal residue" evidence="2">
    <location>
        <position position="1"/>
    </location>
</feature>
<proteinExistence type="predicted"/>
<reference evidence="3" key="2">
    <citation type="submission" date="2020-05" db="UniProtKB">
        <authorList>
            <consortium name="EnsemblMetazoa"/>
        </authorList>
    </citation>
    <scope>IDENTIFICATION</scope>
    <source>
        <strain evidence="3">wikel</strain>
    </source>
</reference>
<dbReference type="Proteomes" id="UP000001555">
    <property type="component" value="Unassembled WGS sequence"/>
</dbReference>